<keyword evidence="2" id="KW-1185">Reference proteome</keyword>
<evidence type="ECO:0000313" key="2">
    <source>
        <dbReference type="Proteomes" id="UP000032221"/>
    </source>
</evidence>
<dbReference type="SUPFAM" id="SSF55961">
    <property type="entry name" value="Bet v1-like"/>
    <property type="match status" value="1"/>
</dbReference>
<evidence type="ECO:0008006" key="3">
    <source>
        <dbReference type="Google" id="ProtNLM"/>
    </source>
</evidence>
<gene>
    <name evidence="1" type="ORF">TL10_25660</name>
</gene>
<dbReference type="InterPro" id="IPR023393">
    <property type="entry name" value="START-like_dom_sf"/>
</dbReference>
<dbReference type="Gene3D" id="3.30.530.20">
    <property type="match status" value="1"/>
</dbReference>
<proteinExistence type="predicted"/>
<accession>A0A0D1KZC5</accession>
<name>A0A0D1KZC5_9MYCO</name>
<dbReference type="Pfam" id="PF10604">
    <property type="entry name" value="Polyketide_cyc2"/>
    <property type="match status" value="1"/>
</dbReference>
<sequence length="154" mass="17514">MTHRYEVLVTRHTQATPSTLFDVVADGSRWSEWARPLINYSIWETRGPADDGGVGAIRAVGTPRFPAREQTTIHEPGHRHGYTIISKTPVRNYQAQVTFTPEQDGTRIDWHGTFESRWRVVGLGYRAVVKYVLTTLATKLTIEAERREALRPTP</sequence>
<dbReference type="RefSeq" id="WP_043987881.1">
    <property type="nucleotide sequence ID" value="NZ_JXST01000050.1"/>
</dbReference>
<evidence type="ECO:0000313" key="1">
    <source>
        <dbReference type="EMBL" id="KIU14180.1"/>
    </source>
</evidence>
<organism evidence="1 2">
    <name type="scientific">Mycolicibacterium llatzerense</name>
    <dbReference type="NCBI Taxonomy" id="280871"/>
    <lineage>
        <taxon>Bacteria</taxon>
        <taxon>Bacillati</taxon>
        <taxon>Actinomycetota</taxon>
        <taxon>Actinomycetes</taxon>
        <taxon>Mycobacteriales</taxon>
        <taxon>Mycobacteriaceae</taxon>
        <taxon>Mycolicibacterium</taxon>
    </lineage>
</organism>
<dbReference type="STRING" id="280871.TL10_25660"/>
<comment type="caution">
    <text evidence="1">The sequence shown here is derived from an EMBL/GenBank/DDBJ whole genome shotgun (WGS) entry which is preliminary data.</text>
</comment>
<reference evidence="1 2" key="1">
    <citation type="submission" date="2015-01" db="EMBL/GenBank/DDBJ databases">
        <title>Genome sequence of Mycobacterium llatzerense and Mycobacterium immunogenum recovered from brain abscess.</title>
        <authorList>
            <person name="Greninger A.L."/>
            <person name="Langelier C."/>
            <person name="Cunningham G."/>
            <person name="Chiu C.Y."/>
            <person name="Miller S."/>
        </authorList>
    </citation>
    <scope>NUCLEOTIDE SEQUENCE [LARGE SCALE GENOMIC DNA]</scope>
    <source>
        <strain evidence="1 2">CLUC14</strain>
    </source>
</reference>
<dbReference type="CDD" id="cd07821">
    <property type="entry name" value="PYR_PYL_RCAR_like"/>
    <property type="match status" value="1"/>
</dbReference>
<dbReference type="PATRIC" id="fig|280871.6.peg.5321"/>
<dbReference type="Proteomes" id="UP000032221">
    <property type="component" value="Unassembled WGS sequence"/>
</dbReference>
<dbReference type="InterPro" id="IPR019587">
    <property type="entry name" value="Polyketide_cyclase/dehydratase"/>
</dbReference>
<dbReference type="AlphaFoldDB" id="A0A0D1KZC5"/>
<dbReference type="OrthoDB" id="3213687at2"/>
<dbReference type="EMBL" id="JXST01000050">
    <property type="protein sequence ID" value="KIU14180.1"/>
    <property type="molecule type" value="Genomic_DNA"/>
</dbReference>
<protein>
    <recommendedName>
        <fullName evidence="3">Polyketide cyclase</fullName>
    </recommendedName>
</protein>